<dbReference type="InterPro" id="IPR018076">
    <property type="entry name" value="T2SS_GspF_dom"/>
</dbReference>
<reference evidence="8 9" key="1">
    <citation type="submission" date="2020-08" db="EMBL/GenBank/DDBJ databases">
        <title>Genome public.</title>
        <authorList>
            <person name="Liu C."/>
            <person name="Sun Q."/>
        </authorList>
    </citation>
    <scope>NUCLEOTIDE SEQUENCE [LARGE SCALE GENOMIC DNA]</scope>
    <source>
        <strain evidence="8 9">BX0805</strain>
    </source>
</reference>
<keyword evidence="4 6" id="KW-1133">Transmembrane helix</keyword>
<evidence type="ECO:0000256" key="4">
    <source>
        <dbReference type="ARBA" id="ARBA00022989"/>
    </source>
</evidence>
<dbReference type="RefSeq" id="WP_186982337.1">
    <property type="nucleotide sequence ID" value="NZ_JACOQH010000006.1"/>
</dbReference>
<evidence type="ECO:0000313" key="8">
    <source>
        <dbReference type="EMBL" id="MBC5754242.1"/>
    </source>
</evidence>
<evidence type="ECO:0000313" key="9">
    <source>
        <dbReference type="Proteomes" id="UP000621540"/>
    </source>
</evidence>
<accession>A0ABR7IBE6</accession>
<keyword evidence="2" id="KW-1003">Cell membrane</keyword>
<evidence type="ECO:0000256" key="6">
    <source>
        <dbReference type="SAM" id="Phobius"/>
    </source>
</evidence>
<feature type="transmembrane region" description="Helical" evidence="6">
    <location>
        <begin position="404"/>
        <end position="428"/>
    </location>
</feature>
<feature type="transmembrane region" description="Helical" evidence="6">
    <location>
        <begin position="30"/>
        <end position="48"/>
    </location>
</feature>
<dbReference type="PANTHER" id="PTHR35007:SF2">
    <property type="entry name" value="PILUS ASSEMBLE PROTEIN"/>
    <property type="match status" value="1"/>
</dbReference>
<feature type="domain" description="Type II secretion system protein GspF" evidence="7">
    <location>
        <begin position="286"/>
        <end position="422"/>
    </location>
</feature>
<evidence type="ECO:0000256" key="3">
    <source>
        <dbReference type="ARBA" id="ARBA00022692"/>
    </source>
</evidence>
<organism evidence="8 9">
    <name type="scientific">Roseburia yibonii</name>
    <dbReference type="NCBI Taxonomy" id="2763063"/>
    <lineage>
        <taxon>Bacteria</taxon>
        <taxon>Bacillati</taxon>
        <taxon>Bacillota</taxon>
        <taxon>Clostridia</taxon>
        <taxon>Lachnospirales</taxon>
        <taxon>Lachnospiraceae</taxon>
        <taxon>Roseburia</taxon>
    </lineage>
</organism>
<dbReference type="Pfam" id="PF00482">
    <property type="entry name" value="T2SSF"/>
    <property type="match status" value="1"/>
</dbReference>
<sequence>MVFCIAEAVMAVIWLVIAVKKKQTGSRRRAPVILLVIAALGIVIAIRARNETVLDAGNRIERKSPGQGDRTEALEVTLPGSEEEPYQAVIAERQLTAEEKEEVFQNAKEEAEQIFIGDNDSTDEIRENVVLPATLADGLVQAEWSFDNYEVMQPDGTIIEDAVPESGIYVQAKLEMTCQDSILVYSFYFKVLPQKLTQTEYIKKQLDAAVAEANEKTASQNYIALPEQVEGYAIKWQEKKSRDAVNFAFLGIIAAAAVVMKEREDQKKEYERREKLLLAGYPEMISKLTLLLGAGMSVSSAWEKIAGTYKAQRKQHLTKEDPVYEEMLLTCNEMRDGVSERNAYLRFGERCGLTQYRKMVSIITQNIRKGQQELTRLLEEEAQEAYALRRELAKKAGEEAGTKLLLPMMLMLMLVMAVILVPACISFQL</sequence>
<name>A0ABR7IBE6_9FIRM</name>
<keyword evidence="9" id="KW-1185">Reference proteome</keyword>
<comment type="caution">
    <text evidence="8">The sequence shown here is derived from an EMBL/GenBank/DDBJ whole genome shotgun (WGS) entry which is preliminary data.</text>
</comment>
<protein>
    <submittedName>
        <fullName evidence="8">Type II secretion system F family protein</fullName>
    </submittedName>
</protein>
<evidence type="ECO:0000256" key="1">
    <source>
        <dbReference type="ARBA" id="ARBA00004651"/>
    </source>
</evidence>
<dbReference type="EMBL" id="JACOQH010000006">
    <property type="protein sequence ID" value="MBC5754242.1"/>
    <property type="molecule type" value="Genomic_DNA"/>
</dbReference>
<gene>
    <name evidence="8" type="ORF">H8Z76_09510</name>
</gene>
<dbReference type="Proteomes" id="UP000621540">
    <property type="component" value="Unassembled WGS sequence"/>
</dbReference>
<keyword evidence="5 6" id="KW-0472">Membrane</keyword>
<comment type="subcellular location">
    <subcellularLocation>
        <location evidence="1">Cell membrane</location>
        <topology evidence="1">Multi-pass membrane protein</topology>
    </subcellularLocation>
</comment>
<keyword evidence="3 6" id="KW-0812">Transmembrane</keyword>
<proteinExistence type="predicted"/>
<evidence type="ECO:0000256" key="2">
    <source>
        <dbReference type="ARBA" id="ARBA00022475"/>
    </source>
</evidence>
<evidence type="ECO:0000256" key="5">
    <source>
        <dbReference type="ARBA" id="ARBA00023136"/>
    </source>
</evidence>
<dbReference type="PANTHER" id="PTHR35007">
    <property type="entry name" value="INTEGRAL MEMBRANE PROTEIN-RELATED"/>
    <property type="match status" value="1"/>
</dbReference>
<evidence type="ECO:0000259" key="7">
    <source>
        <dbReference type="Pfam" id="PF00482"/>
    </source>
</evidence>